<evidence type="ECO:0000313" key="2">
    <source>
        <dbReference type="Proteomes" id="UP000556436"/>
    </source>
</evidence>
<organism evidence="1 2">
    <name type="scientific">Streptomyces netropsis</name>
    <name type="common">Streptoverticillium netropsis</name>
    <dbReference type="NCBI Taxonomy" id="55404"/>
    <lineage>
        <taxon>Bacteria</taxon>
        <taxon>Bacillati</taxon>
        <taxon>Actinomycetota</taxon>
        <taxon>Actinomycetes</taxon>
        <taxon>Kitasatosporales</taxon>
        <taxon>Streptomycetaceae</taxon>
        <taxon>Streptomyces</taxon>
    </lineage>
</organism>
<reference evidence="1 2" key="1">
    <citation type="submission" date="2020-08" db="EMBL/GenBank/DDBJ databases">
        <title>Genomic Encyclopedia of Type Strains, Phase III (KMG-III): the genomes of soil and plant-associated and newly described type strains.</title>
        <authorList>
            <person name="Whitman W."/>
        </authorList>
    </citation>
    <scope>NUCLEOTIDE SEQUENCE [LARGE SCALE GENOMIC DNA]</scope>
    <source>
        <strain evidence="1 2">CECT 3265</strain>
    </source>
</reference>
<proteinExistence type="predicted"/>
<dbReference type="RefSeq" id="WP_184738841.1">
    <property type="nucleotide sequence ID" value="NZ_BMRW01000014.1"/>
</dbReference>
<evidence type="ECO:0008006" key="3">
    <source>
        <dbReference type="Google" id="ProtNLM"/>
    </source>
</evidence>
<evidence type="ECO:0000313" key="1">
    <source>
        <dbReference type="EMBL" id="MBB4889988.1"/>
    </source>
</evidence>
<gene>
    <name evidence="1" type="ORF">FHS38_006066</name>
</gene>
<sequence length="98" mass="10840">MRMLVEARLDTRAGNEAIKNGKLPKVLQEVMGAVHPEAAYFAPMDGGRACMMVFDMQDSSQMPPILEAFFTELEAEVHIQPVMNYEDLQKGLAAAGRI</sequence>
<comment type="caution">
    <text evidence="1">The sequence shown here is derived from an EMBL/GenBank/DDBJ whole genome shotgun (WGS) entry which is preliminary data.</text>
</comment>
<protein>
    <recommendedName>
        <fullName evidence="3">DUF3303 domain-containing protein</fullName>
    </recommendedName>
</protein>
<dbReference type="Proteomes" id="UP000556436">
    <property type="component" value="Unassembled WGS sequence"/>
</dbReference>
<accession>A0A7W7LGT8</accession>
<dbReference type="EMBL" id="JACHJG010000016">
    <property type="protein sequence ID" value="MBB4889988.1"/>
    <property type="molecule type" value="Genomic_DNA"/>
</dbReference>
<keyword evidence="2" id="KW-1185">Reference proteome</keyword>
<dbReference type="AlphaFoldDB" id="A0A7W7LGT8"/>
<name>A0A7W7LGT8_STRNE</name>